<reference evidence="1 2" key="1">
    <citation type="submission" date="2018-05" db="EMBL/GenBank/DDBJ databases">
        <title>Genome sequencing and assembly of the regulated plant pathogen Lachnellula willkommii and related sister species for the development of diagnostic species identification markers.</title>
        <authorList>
            <person name="Giroux E."/>
            <person name="Bilodeau G."/>
        </authorList>
    </citation>
    <scope>NUCLEOTIDE SEQUENCE [LARGE SCALE GENOMIC DNA]</scope>
    <source>
        <strain evidence="1 2">CBS 197.66</strain>
    </source>
</reference>
<organism evidence="1 2">
    <name type="scientific">Lachnellula subtilissima</name>
    <dbReference type="NCBI Taxonomy" id="602034"/>
    <lineage>
        <taxon>Eukaryota</taxon>
        <taxon>Fungi</taxon>
        <taxon>Dikarya</taxon>
        <taxon>Ascomycota</taxon>
        <taxon>Pezizomycotina</taxon>
        <taxon>Leotiomycetes</taxon>
        <taxon>Helotiales</taxon>
        <taxon>Lachnaceae</taxon>
        <taxon>Lachnellula</taxon>
    </lineage>
</organism>
<evidence type="ECO:0000313" key="2">
    <source>
        <dbReference type="Proteomes" id="UP000462212"/>
    </source>
</evidence>
<sequence>MVAAREGHLASQCVWPELRGLVKFHRLAGDLIKTGGGTDRGGRQLLSWALKAGVKREMTTVSYGTWSYNTPNEKQIWSGDLIERVQGSQLYGLGLDIGLTTGDLDEIVTHWKEWAERDDASIAMMHGEIIIQT</sequence>
<dbReference type="EMBL" id="QGMJ01000136">
    <property type="protein sequence ID" value="TVY41476.1"/>
    <property type="molecule type" value="Genomic_DNA"/>
</dbReference>
<accession>A0A8H8UBQ7</accession>
<comment type="caution">
    <text evidence="1">The sequence shown here is derived from an EMBL/GenBank/DDBJ whole genome shotgun (WGS) entry which is preliminary data.</text>
</comment>
<dbReference type="AlphaFoldDB" id="A0A8H8UBQ7"/>
<evidence type="ECO:0000313" key="1">
    <source>
        <dbReference type="EMBL" id="TVY41476.1"/>
    </source>
</evidence>
<name>A0A8H8UBQ7_9HELO</name>
<proteinExistence type="predicted"/>
<gene>
    <name evidence="1" type="ORF">LSUB1_G002604</name>
</gene>
<keyword evidence="2" id="KW-1185">Reference proteome</keyword>
<protein>
    <submittedName>
        <fullName evidence="1">Uncharacterized protein</fullName>
    </submittedName>
</protein>
<dbReference type="Proteomes" id="UP000462212">
    <property type="component" value="Unassembled WGS sequence"/>
</dbReference>
<dbReference type="OrthoDB" id="10017101at2759"/>